<dbReference type="SUPFAM" id="SSF53474">
    <property type="entry name" value="alpha/beta-Hydrolases"/>
    <property type="match status" value="1"/>
</dbReference>
<keyword evidence="1" id="KW-0732">Signal</keyword>
<evidence type="ECO:0000256" key="1">
    <source>
        <dbReference type="SAM" id="SignalP"/>
    </source>
</evidence>
<proteinExistence type="predicted"/>
<gene>
    <name evidence="2" type="ORF">ELE36_05635</name>
</gene>
<reference evidence="2 3" key="1">
    <citation type="submission" date="2019-01" db="EMBL/GenBank/DDBJ databases">
        <title>Pseudolysobacter antarctica gen. nov., sp. nov., isolated from Fildes Peninsula, Antarctica.</title>
        <authorList>
            <person name="Wei Z."/>
            <person name="Peng F."/>
        </authorList>
    </citation>
    <scope>NUCLEOTIDE SEQUENCE [LARGE SCALE GENOMIC DNA]</scope>
    <source>
        <strain evidence="2 3">AQ6-296</strain>
    </source>
</reference>
<dbReference type="Proteomes" id="UP000291562">
    <property type="component" value="Chromosome"/>
</dbReference>
<dbReference type="GO" id="GO:0016787">
    <property type="term" value="F:hydrolase activity"/>
    <property type="evidence" value="ECO:0007669"/>
    <property type="project" value="UniProtKB-KW"/>
</dbReference>
<dbReference type="EMBL" id="CP035704">
    <property type="protein sequence ID" value="QBB69889.1"/>
    <property type="molecule type" value="Genomic_DNA"/>
</dbReference>
<dbReference type="InterPro" id="IPR029058">
    <property type="entry name" value="AB_hydrolase_fold"/>
</dbReference>
<sequence>MPRGFSLLKSCAALLLLMVLSGAVLAAPTAAKTIPSFAAKTAAASAAKKPLAPLPAAKLALVNFKTAPFPYRGLIPDSGKHFLDTSEGNRTGHTARDGVHWEDAIYRDSRVLLYMPAGFDIRKPALMVVFFHGNGALLTRDVIERQQVVEQLARSGANAVLVAPQFAIDAADSSAGRFWQRRGFIEFVGEAGARLVELYGDKRAESRISQMPVVLVAYSGGYLPAAWSLAIGGAGRRLRGVVMLDAMYGNIDKFTSWVEQMRWPTFFLSAYTESSREGNEAFMQELKEANVRFKTAPPKNFSQGGVTILSTDPNTKHEDFVTHAWVDNPLRWVLERIPGFARYSEPVKLKSSKTKSK</sequence>
<dbReference type="AlphaFoldDB" id="A0A411HH90"/>
<keyword evidence="2" id="KW-0378">Hydrolase</keyword>
<keyword evidence="3" id="KW-1185">Reference proteome</keyword>
<evidence type="ECO:0000313" key="2">
    <source>
        <dbReference type="EMBL" id="QBB69889.1"/>
    </source>
</evidence>
<feature type="chain" id="PRO_5019411205" evidence="1">
    <location>
        <begin position="27"/>
        <end position="357"/>
    </location>
</feature>
<dbReference type="RefSeq" id="WP_207215869.1">
    <property type="nucleotide sequence ID" value="NZ_CP035704.1"/>
</dbReference>
<feature type="signal peptide" evidence="1">
    <location>
        <begin position="1"/>
        <end position="26"/>
    </location>
</feature>
<name>A0A411HH90_9GAMM</name>
<evidence type="ECO:0000313" key="3">
    <source>
        <dbReference type="Proteomes" id="UP000291562"/>
    </source>
</evidence>
<dbReference type="KEGG" id="xbc:ELE36_05635"/>
<accession>A0A411HH90</accession>
<organism evidence="2 3">
    <name type="scientific">Pseudolysobacter antarcticus</name>
    <dbReference type="NCBI Taxonomy" id="2511995"/>
    <lineage>
        <taxon>Bacteria</taxon>
        <taxon>Pseudomonadati</taxon>
        <taxon>Pseudomonadota</taxon>
        <taxon>Gammaproteobacteria</taxon>
        <taxon>Lysobacterales</taxon>
        <taxon>Rhodanobacteraceae</taxon>
        <taxon>Pseudolysobacter</taxon>
    </lineage>
</organism>
<protein>
    <submittedName>
        <fullName evidence="2">Alpha/beta hydrolase</fullName>
    </submittedName>
</protein>